<dbReference type="STRING" id="1716141.STSP_13900"/>
<dbReference type="InterPro" id="IPR036318">
    <property type="entry name" value="FAD-bd_PCMH-like_sf"/>
</dbReference>
<keyword evidence="5 7" id="KW-0560">Oxidoreductase</keyword>
<evidence type="ECO:0000256" key="3">
    <source>
        <dbReference type="ARBA" id="ARBA00022630"/>
    </source>
</evidence>
<dbReference type="GO" id="GO:0071949">
    <property type="term" value="F:FAD binding"/>
    <property type="evidence" value="ECO:0007669"/>
    <property type="project" value="InterPro"/>
</dbReference>
<dbReference type="SUPFAM" id="SSF56176">
    <property type="entry name" value="FAD-binding/transporter-associated domain-like"/>
    <property type="match status" value="1"/>
</dbReference>
<dbReference type="EC" id="1.5.3.6" evidence="7"/>
<keyword evidence="8" id="KW-1185">Reference proteome</keyword>
<dbReference type="PANTHER" id="PTHR42973">
    <property type="entry name" value="BINDING OXIDOREDUCTASE, PUTATIVE (AFU_ORTHOLOGUE AFUA_1G17690)-RELATED"/>
    <property type="match status" value="1"/>
</dbReference>
<reference evidence="7 8" key="1">
    <citation type="submission" date="2015-12" db="EMBL/GenBank/DDBJ databases">
        <title>Genome sequence of Streptomyces sp. G25.</title>
        <authorList>
            <person name="Poehlein A."/>
            <person name="Roettig A."/>
            <person name="Hiessl S."/>
            <person name="Hauschild P."/>
            <person name="Schauer J."/>
            <person name="Madkour M.H."/>
            <person name="Al-Ansari A.M."/>
            <person name="Almakishah N.H."/>
            <person name="Steinbuechel A."/>
            <person name="Daniel R."/>
        </authorList>
    </citation>
    <scope>NUCLEOTIDE SEQUENCE [LARGE SCALE GENOMIC DNA]</scope>
    <source>
        <strain evidence="8">G25(2015)</strain>
    </source>
</reference>
<dbReference type="PROSITE" id="PS00862">
    <property type="entry name" value="OX2_COVAL_FAD"/>
    <property type="match status" value="1"/>
</dbReference>
<dbReference type="InterPro" id="IPR006093">
    <property type="entry name" value="Oxy_OxRdtase_FAD_BS"/>
</dbReference>
<dbReference type="Gene3D" id="3.40.462.20">
    <property type="match status" value="1"/>
</dbReference>
<comment type="cofactor">
    <cofactor evidence="1">
        <name>FAD</name>
        <dbReference type="ChEBI" id="CHEBI:57692"/>
    </cofactor>
</comment>
<gene>
    <name evidence="7" type="ORF">STSP_13900</name>
</gene>
<accession>A0A177HW52</accession>
<evidence type="ECO:0000256" key="5">
    <source>
        <dbReference type="ARBA" id="ARBA00023002"/>
    </source>
</evidence>
<dbReference type="PANTHER" id="PTHR42973:SF39">
    <property type="entry name" value="FAD-BINDING PCMH-TYPE DOMAIN-CONTAINING PROTEIN"/>
    <property type="match status" value="1"/>
</dbReference>
<organism evidence="7 8">
    <name type="scientific">Streptomyces jeddahensis</name>
    <dbReference type="NCBI Taxonomy" id="1716141"/>
    <lineage>
        <taxon>Bacteria</taxon>
        <taxon>Bacillati</taxon>
        <taxon>Actinomycetota</taxon>
        <taxon>Actinomycetes</taxon>
        <taxon>Kitasatosporales</taxon>
        <taxon>Streptomycetaceae</taxon>
        <taxon>Streptomyces</taxon>
    </lineage>
</organism>
<dbReference type="PROSITE" id="PS51387">
    <property type="entry name" value="FAD_PCMH"/>
    <property type="match status" value="1"/>
</dbReference>
<keyword evidence="3" id="KW-0285">Flavoprotein</keyword>
<dbReference type="InterPro" id="IPR016167">
    <property type="entry name" value="FAD-bd_PCMH_sub1"/>
</dbReference>
<comment type="caution">
    <text evidence="7">The sequence shown here is derived from an EMBL/GenBank/DDBJ whole genome shotgun (WGS) entry which is preliminary data.</text>
</comment>
<dbReference type="InterPro" id="IPR016169">
    <property type="entry name" value="FAD-bd_PCMH_sub2"/>
</dbReference>
<dbReference type="Proteomes" id="UP000077381">
    <property type="component" value="Unassembled WGS sequence"/>
</dbReference>
<dbReference type="Pfam" id="PF01565">
    <property type="entry name" value="FAD_binding_4"/>
    <property type="match status" value="1"/>
</dbReference>
<dbReference type="RefSeq" id="WP_067273494.1">
    <property type="nucleotide sequence ID" value="NZ_LOHS01000050.1"/>
</dbReference>
<evidence type="ECO:0000259" key="6">
    <source>
        <dbReference type="PROSITE" id="PS51387"/>
    </source>
</evidence>
<evidence type="ECO:0000313" key="8">
    <source>
        <dbReference type="Proteomes" id="UP000077381"/>
    </source>
</evidence>
<dbReference type="PATRIC" id="fig|1716141.3.peg.1469"/>
<feature type="domain" description="FAD-binding PCMH-type" evidence="6">
    <location>
        <begin position="33"/>
        <end position="204"/>
    </location>
</feature>
<proteinExistence type="inferred from homology"/>
<dbReference type="EMBL" id="LOHS01000050">
    <property type="protein sequence ID" value="OAH15172.1"/>
    <property type="molecule type" value="Genomic_DNA"/>
</dbReference>
<dbReference type="Gene3D" id="3.30.465.10">
    <property type="match status" value="1"/>
</dbReference>
<sequence>MNGVLGTLPAELVGKVVTPDDRRYRLLRSTYTTVGQPAAVVLPESADDVAAALRLARETGLRVAVRSGGHGLSGSGTNDGGLVIDLSALHRVDVLDRGSRLVRVEAGARWAQVAQALAPHGLAISSGDHGNVGVGGIATGGGVGWLVRQYGLTIDRIRAVEVVLPDGTAVRADAETEPDLLWAMRGAGAGAGIALAFEIEAMELRDVGYAQLVVVVDPAGETLRRWADVMARAPRELSTAVMLSSQGATTAAFITAIVASESTSVIRDSVEPLLRIGDVRAQQAHVVPYTELVPPLHLHANTGQMPSSTTNGLLTGMTPDAARALVAASAGPDPVLAQLRSLGGATHDPAASATAFAHRHQNTLVIASAFPPDDRATLAAAWARIAPHTDGAYVNFESAPDEATFARAYPGLAGTRVTDLWKRYDPDGVLRPRPPA</sequence>
<dbReference type="GO" id="GO:0018530">
    <property type="term" value="F:(R)-6-hydroxynicotine oxidase activity"/>
    <property type="evidence" value="ECO:0007669"/>
    <property type="project" value="UniProtKB-EC"/>
</dbReference>
<evidence type="ECO:0000256" key="1">
    <source>
        <dbReference type="ARBA" id="ARBA00001974"/>
    </source>
</evidence>
<dbReference type="AlphaFoldDB" id="A0A177HW52"/>
<evidence type="ECO:0000256" key="2">
    <source>
        <dbReference type="ARBA" id="ARBA00005466"/>
    </source>
</evidence>
<comment type="similarity">
    <text evidence="2">Belongs to the oxygen-dependent FAD-linked oxidoreductase family.</text>
</comment>
<dbReference type="InterPro" id="IPR006094">
    <property type="entry name" value="Oxid_FAD_bind_N"/>
</dbReference>
<keyword evidence="4" id="KW-0274">FAD</keyword>
<name>A0A177HW52_9ACTN</name>
<evidence type="ECO:0000313" key="7">
    <source>
        <dbReference type="EMBL" id="OAH15172.1"/>
    </source>
</evidence>
<protein>
    <submittedName>
        <fullName evidence="7">6-hydroxy-D-nicotine oxidase</fullName>
        <ecNumber evidence="7">1.5.3.6</ecNumber>
    </submittedName>
</protein>
<dbReference type="InterPro" id="IPR050416">
    <property type="entry name" value="FAD-linked_Oxidoreductase"/>
</dbReference>
<dbReference type="Gene3D" id="3.30.43.10">
    <property type="entry name" value="Uridine Diphospho-n-acetylenolpyruvylglucosamine Reductase, domain 2"/>
    <property type="match status" value="1"/>
</dbReference>
<dbReference type="InterPro" id="IPR016166">
    <property type="entry name" value="FAD-bd_PCMH"/>
</dbReference>
<evidence type="ECO:0000256" key="4">
    <source>
        <dbReference type="ARBA" id="ARBA00022827"/>
    </source>
</evidence>
<dbReference type="OrthoDB" id="9775082at2"/>